<name>A0A212L714_9BACT</name>
<organism evidence="1">
    <name type="scientific">uncultured Desulfovibrio sp</name>
    <dbReference type="NCBI Taxonomy" id="167968"/>
    <lineage>
        <taxon>Bacteria</taxon>
        <taxon>Pseudomonadati</taxon>
        <taxon>Thermodesulfobacteriota</taxon>
        <taxon>Desulfovibrionia</taxon>
        <taxon>Desulfovibrionales</taxon>
        <taxon>Desulfovibrionaceae</taxon>
        <taxon>Desulfovibrio</taxon>
        <taxon>environmental samples</taxon>
    </lineage>
</organism>
<gene>
    <name evidence="1" type="ORF">KL86DES1_21225</name>
</gene>
<accession>A0A212L714</accession>
<sequence length="73" mass="8101">MATPRKDNADNHAYLHTGAAHTAVEQFLEHLTFEKVKCSNAARECSAPQRGVDSAANRIFGRMAPLKCLTFQR</sequence>
<dbReference type="AlphaFoldDB" id="A0A212L714"/>
<protein>
    <submittedName>
        <fullName evidence="1">Uncharacterized protein</fullName>
    </submittedName>
</protein>
<reference evidence="1" key="1">
    <citation type="submission" date="2016-08" db="EMBL/GenBank/DDBJ databases">
        <authorList>
            <person name="Seilhamer J.J."/>
        </authorList>
    </citation>
    <scope>NUCLEOTIDE SEQUENCE</scope>
    <source>
        <strain evidence="1">86-1</strain>
    </source>
</reference>
<dbReference type="EMBL" id="FMJC01000002">
    <property type="protein sequence ID" value="SCM73318.1"/>
    <property type="molecule type" value="Genomic_DNA"/>
</dbReference>
<proteinExistence type="predicted"/>
<evidence type="ECO:0000313" key="1">
    <source>
        <dbReference type="EMBL" id="SCM73318.1"/>
    </source>
</evidence>